<sequence length="169" mass="19025">MDAPNELPGQDRADRQPSEMPIRSDEAYSGAISDSETQMQEAGPKKPLTIEYFQPILETLADLDRHDPKLAFQAARAVGLYRRVWASCEPSGHGGEKVDQKRGILGEAPIKLGNEQDGLQLRPNEQLCFLDSFERALEQTQERLVSVLKEWNQVLRSDLAVMIDTDRYA</sequence>
<dbReference type="Proteomes" id="UP000030686">
    <property type="component" value="Unassembled WGS sequence"/>
</dbReference>
<evidence type="ECO:0000313" key="2">
    <source>
        <dbReference type="EMBL" id="CDM38433.1"/>
    </source>
</evidence>
<evidence type="ECO:0000313" key="3">
    <source>
        <dbReference type="Proteomes" id="UP000030686"/>
    </source>
</evidence>
<gene>
    <name evidence="2" type="ORF">PROQFM164_S12g000042</name>
</gene>
<keyword evidence="3" id="KW-1185">Reference proteome</keyword>
<dbReference type="AlphaFoldDB" id="W6QNE5"/>
<organism evidence="2 3">
    <name type="scientific">Penicillium roqueforti (strain FM164)</name>
    <dbReference type="NCBI Taxonomy" id="1365484"/>
    <lineage>
        <taxon>Eukaryota</taxon>
        <taxon>Fungi</taxon>
        <taxon>Dikarya</taxon>
        <taxon>Ascomycota</taxon>
        <taxon>Pezizomycotina</taxon>
        <taxon>Eurotiomycetes</taxon>
        <taxon>Eurotiomycetidae</taxon>
        <taxon>Eurotiales</taxon>
        <taxon>Aspergillaceae</taxon>
        <taxon>Penicillium</taxon>
    </lineage>
</organism>
<proteinExistence type="predicted"/>
<dbReference type="OrthoDB" id="4323916at2759"/>
<dbReference type="EMBL" id="HG792026">
    <property type="protein sequence ID" value="CDM38433.1"/>
    <property type="molecule type" value="Genomic_DNA"/>
</dbReference>
<accession>W6QNE5</accession>
<evidence type="ECO:0000256" key="1">
    <source>
        <dbReference type="SAM" id="MobiDB-lite"/>
    </source>
</evidence>
<reference evidence="2" key="1">
    <citation type="journal article" date="2014" name="Nat. Commun.">
        <title>Multiple recent horizontal transfers of a large genomic region in cheese making fungi.</title>
        <authorList>
            <person name="Cheeseman K."/>
            <person name="Ropars J."/>
            <person name="Renault P."/>
            <person name="Dupont J."/>
            <person name="Gouzy J."/>
            <person name="Branca A."/>
            <person name="Abraham A.L."/>
            <person name="Ceppi M."/>
            <person name="Conseiller E."/>
            <person name="Debuchy R."/>
            <person name="Malagnac F."/>
            <person name="Goarin A."/>
            <person name="Silar P."/>
            <person name="Lacoste S."/>
            <person name="Sallet E."/>
            <person name="Bensimon A."/>
            <person name="Giraud T."/>
            <person name="Brygoo Y."/>
        </authorList>
    </citation>
    <scope>NUCLEOTIDE SEQUENCE [LARGE SCALE GENOMIC DNA]</scope>
    <source>
        <strain evidence="2">FM164</strain>
    </source>
</reference>
<feature type="compositionally biased region" description="Basic and acidic residues" evidence="1">
    <location>
        <begin position="9"/>
        <end position="26"/>
    </location>
</feature>
<feature type="region of interest" description="Disordered" evidence="1">
    <location>
        <begin position="1"/>
        <end position="46"/>
    </location>
</feature>
<protein>
    <submittedName>
        <fullName evidence="2">Uncharacterized protein</fullName>
    </submittedName>
</protein>
<name>W6QNE5_PENRF</name>